<dbReference type="Proteomes" id="UP000189004">
    <property type="component" value="Unassembled WGS sequence"/>
</dbReference>
<protein>
    <submittedName>
        <fullName evidence="2">Uncharacterized protein</fullName>
    </submittedName>
</protein>
<evidence type="ECO:0000313" key="2">
    <source>
        <dbReference type="EMBL" id="OOC56322.1"/>
    </source>
</evidence>
<name>A0A1V3C6R3_9ACTN</name>
<feature type="transmembrane region" description="Helical" evidence="1">
    <location>
        <begin position="234"/>
        <end position="253"/>
    </location>
</feature>
<evidence type="ECO:0000313" key="3">
    <source>
        <dbReference type="Proteomes" id="UP000189004"/>
    </source>
</evidence>
<dbReference type="EMBL" id="MCOK01000001">
    <property type="protein sequence ID" value="OOC56322.1"/>
    <property type="molecule type" value="Genomic_DNA"/>
</dbReference>
<feature type="transmembrane region" description="Helical" evidence="1">
    <location>
        <begin position="59"/>
        <end position="77"/>
    </location>
</feature>
<dbReference type="RefSeq" id="WP_077692763.1">
    <property type="nucleotide sequence ID" value="NZ_MCOK01000001.1"/>
</dbReference>
<comment type="caution">
    <text evidence="2">The sequence shown here is derived from an EMBL/GenBank/DDBJ whole genome shotgun (WGS) entry which is preliminary data.</text>
</comment>
<dbReference type="AlphaFoldDB" id="A0A1V3C6R3"/>
<feature type="transmembrane region" description="Helical" evidence="1">
    <location>
        <begin position="98"/>
        <end position="121"/>
    </location>
</feature>
<keyword evidence="1" id="KW-0812">Transmembrane</keyword>
<keyword evidence="1" id="KW-0472">Membrane</keyword>
<proteinExistence type="predicted"/>
<reference evidence="3" key="1">
    <citation type="submission" date="2016-08" db="EMBL/GenBank/DDBJ databases">
        <authorList>
            <person name="Tokovenko B."/>
            <person name="Kalinowski J."/>
        </authorList>
    </citation>
    <scope>NUCLEOTIDE SEQUENCE [LARGE SCALE GENOMIC DNA]</scope>
    <source>
        <strain evidence="3">UTMC102</strain>
    </source>
</reference>
<accession>A0A1V3C6R3</accession>
<feature type="transmembrane region" description="Helical" evidence="1">
    <location>
        <begin position="207"/>
        <end position="227"/>
    </location>
</feature>
<keyword evidence="3" id="KW-1185">Reference proteome</keyword>
<evidence type="ECO:0000256" key="1">
    <source>
        <dbReference type="SAM" id="Phobius"/>
    </source>
</evidence>
<organism evidence="2 3">
    <name type="scientific">Nocardiopsis sinuspersici</name>
    <dbReference type="NCBI Taxonomy" id="501010"/>
    <lineage>
        <taxon>Bacteria</taxon>
        <taxon>Bacillati</taxon>
        <taxon>Actinomycetota</taxon>
        <taxon>Actinomycetes</taxon>
        <taxon>Streptosporangiales</taxon>
        <taxon>Nocardiopsidaceae</taxon>
        <taxon>Nocardiopsis</taxon>
    </lineage>
</organism>
<sequence length="437" mass="46487">MSPSTARLRASPLFWPLPPALVLAPAGLILAMTLAGTWDRLDWRALDWVYLSAQVGAQARLPVVVAAGAAALVAGRFTRRSLVFAQPWQPRAERDVPLRHTVVVVAWCLGAYLVGLLPLTVVTATRGAGSPDAVAVAGALTGFAALTLLGYLCGVAARGLLAVPVAVGTVFLLTSLVFVSDPWTALSLQPPFEPFLGMREAAALGPYRLGFFLLLTVAVAWTTAWLLRAPRRFSAVHGAAVAAVAVTVVLPHLHPFPLVVRAPGAAVCDEHGGVRYCVHEGHAEELTAITGLAAPVFDAYGVADALPREVRDQSLARGDEQAFDGPGQDVLWLPVYPGWDPYEEVPETMADWLIPDVGRCGSGSVASLDRGARPQERRAAVVYGLRAWLASQAFGGGASGHALFADADPDQVSAWIRQDRERLASCEVDPEELPWRT</sequence>
<dbReference type="STRING" id="501010.NOSIN_22910"/>
<keyword evidence="1" id="KW-1133">Transmembrane helix</keyword>
<feature type="transmembrane region" description="Helical" evidence="1">
    <location>
        <begin position="133"/>
        <end position="153"/>
    </location>
</feature>
<gene>
    <name evidence="2" type="ORF">NOSIN_22910</name>
</gene>
<feature type="transmembrane region" description="Helical" evidence="1">
    <location>
        <begin position="160"/>
        <end position="179"/>
    </location>
</feature>